<sequence length="318" mass="34630">MTNRALVYRSFGPPEHHLKLEKTLLSDRPTGKLRVAMIQAPINPSDLIPVTGAYAHRVSLPAVAGYEGVGRVIDAPPDYSCWIGRRVLPLRGAGTWQTHVDSDPALAIPVPDRISDDVAARAYINPLAAQEMLRAVPVAGKRVLLCGAGSSCADLLGHLARQEGAAEVIGIYRSEGRIERMRSLGVTPVSANDEKEVIRHARAADVTFDALGGPLASRVLEAMAQGTRFVGYGLLSGESISPAAVPRARYERFHLRDRLQRMDHASWKEAFESVWSLLAEVALPPACVHPLENWREAIHLGRKPGSAKQVLQFKMQAP</sequence>
<dbReference type="RefSeq" id="WP_311694245.1">
    <property type="nucleotide sequence ID" value="NZ_JAVRHL010000006.1"/>
</dbReference>
<dbReference type="EMBL" id="JAVRHL010000006">
    <property type="protein sequence ID" value="MDT0684597.1"/>
    <property type="molecule type" value="Genomic_DNA"/>
</dbReference>
<dbReference type="CDD" id="cd05282">
    <property type="entry name" value="ETR_like"/>
    <property type="match status" value="1"/>
</dbReference>
<evidence type="ECO:0000256" key="2">
    <source>
        <dbReference type="ARBA" id="ARBA00023002"/>
    </source>
</evidence>
<evidence type="ECO:0000256" key="1">
    <source>
        <dbReference type="ARBA" id="ARBA00022857"/>
    </source>
</evidence>
<dbReference type="InterPro" id="IPR013154">
    <property type="entry name" value="ADH-like_N"/>
</dbReference>
<dbReference type="SUPFAM" id="SSF51735">
    <property type="entry name" value="NAD(P)-binding Rossmann-fold domains"/>
    <property type="match status" value="1"/>
</dbReference>
<dbReference type="InterPro" id="IPR013149">
    <property type="entry name" value="ADH-like_C"/>
</dbReference>
<keyword evidence="2" id="KW-0560">Oxidoreductase</keyword>
<dbReference type="Pfam" id="PF08240">
    <property type="entry name" value="ADH_N"/>
    <property type="match status" value="1"/>
</dbReference>
<keyword evidence="6" id="KW-1185">Reference proteome</keyword>
<dbReference type="Pfam" id="PF00107">
    <property type="entry name" value="ADH_zinc_N"/>
    <property type="match status" value="1"/>
</dbReference>
<evidence type="ECO:0000259" key="4">
    <source>
        <dbReference type="Pfam" id="PF08240"/>
    </source>
</evidence>
<dbReference type="PANTHER" id="PTHR48106">
    <property type="entry name" value="QUINONE OXIDOREDUCTASE PIG3-RELATED"/>
    <property type="match status" value="1"/>
</dbReference>
<dbReference type="InterPro" id="IPR011032">
    <property type="entry name" value="GroES-like_sf"/>
</dbReference>
<evidence type="ECO:0000259" key="3">
    <source>
        <dbReference type="Pfam" id="PF00107"/>
    </source>
</evidence>
<dbReference type="InterPro" id="IPR036291">
    <property type="entry name" value="NAD(P)-bd_dom_sf"/>
</dbReference>
<protein>
    <submittedName>
        <fullName evidence="5">Zinc-dependent alcohol dehydrogenase family protein</fullName>
    </submittedName>
</protein>
<gene>
    <name evidence="5" type="ORF">RM543_18195</name>
</gene>
<name>A0ABU3DNE3_9RHOB</name>
<feature type="domain" description="Alcohol dehydrogenase-like C-terminal" evidence="3">
    <location>
        <begin position="158"/>
        <end position="243"/>
    </location>
</feature>
<organism evidence="5 6">
    <name type="scientific">Tropicimonas omnivorans</name>
    <dbReference type="NCBI Taxonomy" id="3075590"/>
    <lineage>
        <taxon>Bacteria</taxon>
        <taxon>Pseudomonadati</taxon>
        <taxon>Pseudomonadota</taxon>
        <taxon>Alphaproteobacteria</taxon>
        <taxon>Rhodobacterales</taxon>
        <taxon>Roseobacteraceae</taxon>
        <taxon>Tropicimonas</taxon>
    </lineage>
</organism>
<dbReference type="SUPFAM" id="SSF50129">
    <property type="entry name" value="GroES-like"/>
    <property type="match status" value="1"/>
</dbReference>
<dbReference type="Gene3D" id="3.90.180.10">
    <property type="entry name" value="Medium-chain alcohol dehydrogenases, catalytic domain"/>
    <property type="match status" value="1"/>
</dbReference>
<feature type="domain" description="Alcohol dehydrogenase-like N-terminal" evidence="4">
    <location>
        <begin position="31"/>
        <end position="89"/>
    </location>
</feature>
<evidence type="ECO:0000313" key="5">
    <source>
        <dbReference type="EMBL" id="MDT0684597.1"/>
    </source>
</evidence>
<dbReference type="PANTHER" id="PTHR48106:SF2">
    <property type="entry name" value="ZN2+-BINDING DEHYDROGENASE"/>
    <property type="match status" value="1"/>
</dbReference>
<dbReference type="Proteomes" id="UP001265259">
    <property type="component" value="Unassembled WGS sequence"/>
</dbReference>
<reference evidence="5 6" key="1">
    <citation type="submission" date="2023-09" db="EMBL/GenBank/DDBJ databases">
        <authorList>
            <person name="Rey-Velasco X."/>
        </authorList>
    </citation>
    <scope>NUCLEOTIDE SEQUENCE [LARGE SCALE GENOMIC DNA]</scope>
    <source>
        <strain evidence="5 6">F158</strain>
    </source>
</reference>
<keyword evidence="1" id="KW-0521">NADP</keyword>
<comment type="caution">
    <text evidence="5">The sequence shown here is derived from an EMBL/GenBank/DDBJ whole genome shotgun (WGS) entry which is preliminary data.</text>
</comment>
<proteinExistence type="predicted"/>
<dbReference type="Gene3D" id="3.40.50.720">
    <property type="entry name" value="NAD(P)-binding Rossmann-like Domain"/>
    <property type="match status" value="1"/>
</dbReference>
<evidence type="ECO:0000313" key="6">
    <source>
        <dbReference type="Proteomes" id="UP001265259"/>
    </source>
</evidence>
<accession>A0ABU3DNE3</accession>